<evidence type="ECO:0000313" key="1">
    <source>
        <dbReference type="EMBL" id="AGG30218.1"/>
    </source>
</evidence>
<proteinExistence type="predicted"/>
<dbReference type="AlphaFoldDB" id="M1SDE4"/>
<name>M1SDE4_MORMO</name>
<gene>
    <name evidence="1" type="ORF">MU9_1172</name>
</gene>
<dbReference type="Proteomes" id="UP000011834">
    <property type="component" value="Chromosome"/>
</dbReference>
<keyword evidence="2" id="KW-1185">Reference proteome</keyword>
<sequence length="47" mass="5517">MKKDRKTVRGADIKKAHSVKKTGMRFQNLYQQIISAELSPEKPRFQQ</sequence>
<evidence type="ECO:0000313" key="2">
    <source>
        <dbReference type="Proteomes" id="UP000011834"/>
    </source>
</evidence>
<dbReference type="EMBL" id="CP004345">
    <property type="protein sequence ID" value="AGG30218.1"/>
    <property type="molecule type" value="Genomic_DNA"/>
</dbReference>
<protein>
    <submittedName>
        <fullName evidence="1">Uncharacterized protein</fullName>
    </submittedName>
</protein>
<organism evidence="1 2">
    <name type="scientific">Morganella morganii subsp. morganii KT</name>
    <dbReference type="NCBI Taxonomy" id="1124991"/>
    <lineage>
        <taxon>Bacteria</taxon>
        <taxon>Pseudomonadati</taxon>
        <taxon>Pseudomonadota</taxon>
        <taxon>Gammaproteobacteria</taxon>
        <taxon>Enterobacterales</taxon>
        <taxon>Morganellaceae</taxon>
        <taxon>Morganella</taxon>
    </lineage>
</organism>
<reference evidence="1 2" key="1">
    <citation type="journal article" date="2012" name="BMC Genomics">
        <title>Whole-genome sequencing and identification of Morganella morganii KT pathogenicity-related genes.</title>
        <authorList>
            <person name="Chen Y.T."/>
            <person name="Peng H.L."/>
            <person name="Shia W.C."/>
            <person name="Hsu F.R."/>
            <person name="Ken C.F."/>
            <person name="Tsao Y.M."/>
            <person name="Chen C.H."/>
            <person name="Liu C.E."/>
            <person name="Hsieh M.F."/>
            <person name="Chen H.C."/>
            <person name="Tang C.Y."/>
            <person name="Ku T.H."/>
        </authorList>
    </citation>
    <scope>NUCLEOTIDE SEQUENCE [LARGE SCALE GENOMIC DNA]</scope>
    <source>
        <strain evidence="1 2">KT</strain>
    </source>
</reference>
<dbReference type="HOGENOM" id="CLU_3170378_0_0_6"/>
<accession>M1SDE4</accession>
<dbReference type="KEGG" id="mmk:MU9_1172"/>